<keyword evidence="4 7" id="KW-0812">Transmembrane</keyword>
<dbReference type="PRINTS" id="PR01837">
    <property type="entry name" value="MGTCSAPBPROT"/>
</dbReference>
<evidence type="ECO:0000256" key="7">
    <source>
        <dbReference type="SAM" id="Phobius"/>
    </source>
</evidence>
<keyword evidence="3" id="KW-1003">Cell membrane</keyword>
<keyword evidence="6 7" id="KW-0472">Membrane</keyword>
<reference evidence="9 10" key="1">
    <citation type="submission" date="2017-09" db="EMBL/GenBank/DDBJ databases">
        <title>Depth-based differentiation of microbial function through sediment-hosted aquifers and enrichment of novel symbionts in the deep terrestrial subsurface.</title>
        <authorList>
            <person name="Probst A.J."/>
            <person name="Ladd B."/>
            <person name="Jarett J.K."/>
            <person name="Geller-Mcgrath D.E."/>
            <person name="Sieber C.M."/>
            <person name="Emerson J.B."/>
            <person name="Anantharaman K."/>
            <person name="Thomas B.C."/>
            <person name="Malmstrom R."/>
            <person name="Stieglmeier M."/>
            <person name="Klingl A."/>
            <person name="Woyke T."/>
            <person name="Ryan C.M."/>
            <person name="Banfield J.F."/>
        </authorList>
    </citation>
    <scope>NUCLEOTIDE SEQUENCE [LARGE SCALE GENOMIC DNA]</scope>
    <source>
        <strain evidence="9">CG11_big_fil_rev_8_21_14_0_20_38_23</strain>
    </source>
</reference>
<sequence>MLTLEEMLLRLGAAVILGAIVGFEREIVGKEAGIRTDVMVSAGAAIFTIVGLVLPYIISLSPENLPDILARNSGFLAVIANIVVGVGFLGAGIIVKHGLRVRGLTTAAAVWFTAAIGILCGLGLLKFAAISSLGLVLILILLRKLNMYKWLGKDINKNGQESKDIDNNGQGE</sequence>
<dbReference type="PANTHER" id="PTHR33778">
    <property type="entry name" value="PROTEIN MGTC"/>
    <property type="match status" value="1"/>
</dbReference>
<dbReference type="EMBL" id="PCWR01000035">
    <property type="protein sequence ID" value="PIR07338.1"/>
    <property type="molecule type" value="Genomic_DNA"/>
</dbReference>
<evidence type="ECO:0000313" key="9">
    <source>
        <dbReference type="EMBL" id="PIR07338.1"/>
    </source>
</evidence>
<dbReference type="PANTHER" id="PTHR33778:SF1">
    <property type="entry name" value="MAGNESIUM TRANSPORTER YHID-RELATED"/>
    <property type="match status" value="1"/>
</dbReference>
<evidence type="ECO:0000256" key="5">
    <source>
        <dbReference type="ARBA" id="ARBA00022989"/>
    </source>
</evidence>
<dbReference type="GO" id="GO:0005886">
    <property type="term" value="C:plasma membrane"/>
    <property type="evidence" value="ECO:0007669"/>
    <property type="project" value="UniProtKB-SubCell"/>
</dbReference>
<feature type="transmembrane region" description="Helical" evidence="7">
    <location>
        <begin position="73"/>
        <end position="95"/>
    </location>
</feature>
<proteinExistence type="inferred from homology"/>
<keyword evidence="5 7" id="KW-1133">Transmembrane helix</keyword>
<dbReference type="Proteomes" id="UP000228867">
    <property type="component" value="Unassembled WGS sequence"/>
</dbReference>
<accession>A0A2H0NEM0</accession>
<dbReference type="InterPro" id="IPR003416">
    <property type="entry name" value="MgtC/SapB/SrpB/YhiD_fam"/>
</dbReference>
<evidence type="ECO:0000256" key="1">
    <source>
        <dbReference type="ARBA" id="ARBA00004651"/>
    </source>
</evidence>
<feature type="transmembrane region" description="Helical" evidence="7">
    <location>
        <begin position="38"/>
        <end position="61"/>
    </location>
</feature>
<protein>
    <recommendedName>
        <fullName evidence="8">MgtC/SapB/SrpB/YhiD N-terminal domain-containing protein</fullName>
    </recommendedName>
</protein>
<gene>
    <name evidence="9" type="ORF">COV54_01475</name>
</gene>
<organism evidence="9 10">
    <name type="scientific">Candidatus Jorgensenbacteria bacterium CG11_big_fil_rev_8_21_14_0_20_38_23</name>
    <dbReference type="NCBI Taxonomy" id="1974594"/>
    <lineage>
        <taxon>Bacteria</taxon>
        <taxon>Candidatus Joergenseniibacteriota</taxon>
    </lineage>
</organism>
<evidence type="ECO:0000259" key="8">
    <source>
        <dbReference type="Pfam" id="PF02308"/>
    </source>
</evidence>
<feature type="transmembrane region" description="Helical" evidence="7">
    <location>
        <begin position="115"/>
        <end position="142"/>
    </location>
</feature>
<comment type="subcellular location">
    <subcellularLocation>
        <location evidence="1">Cell membrane</location>
        <topology evidence="1">Multi-pass membrane protein</topology>
    </subcellularLocation>
</comment>
<comment type="caution">
    <text evidence="9">The sequence shown here is derived from an EMBL/GenBank/DDBJ whole genome shotgun (WGS) entry which is preliminary data.</text>
</comment>
<name>A0A2H0NEM0_9BACT</name>
<evidence type="ECO:0000256" key="4">
    <source>
        <dbReference type="ARBA" id="ARBA00022692"/>
    </source>
</evidence>
<feature type="transmembrane region" description="Helical" evidence="7">
    <location>
        <begin position="7"/>
        <end position="23"/>
    </location>
</feature>
<dbReference type="AlphaFoldDB" id="A0A2H0NEM0"/>
<dbReference type="Pfam" id="PF02308">
    <property type="entry name" value="MgtC"/>
    <property type="match status" value="1"/>
</dbReference>
<comment type="similarity">
    <text evidence="2">Belongs to the MgtC/SapB family.</text>
</comment>
<evidence type="ECO:0000313" key="10">
    <source>
        <dbReference type="Proteomes" id="UP000228867"/>
    </source>
</evidence>
<dbReference type="InterPro" id="IPR049177">
    <property type="entry name" value="MgtC_SapB_SrpB_YhiD_N"/>
</dbReference>
<feature type="domain" description="MgtC/SapB/SrpB/YhiD N-terminal" evidence="8">
    <location>
        <begin position="11"/>
        <end position="146"/>
    </location>
</feature>
<evidence type="ECO:0000256" key="3">
    <source>
        <dbReference type="ARBA" id="ARBA00022475"/>
    </source>
</evidence>
<evidence type="ECO:0000256" key="2">
    <source>
        <dbReference type="ARBA" id="ARBA00009298"/>
    </source>
</evidence>
<evidence type="ECO:0000256" key="6">
    <source>
        <dbReference type="ARBA" id="ARBA00023136"/>
    </source>
</evidence>